<keyword evidence="4 9" id="KW-0378">Hydrolase</keyword>
<dbReference type="HOGENOM" id="CLU_005122_3_2_5"/>
<keyword evidence="2 9" id="KW-0547">Nucleotide-binding</keyword>
<gene>
    <name evidence="9 12" type="primary">mfd</name>
    <name evidence="12" type="ORF">USDA257_c36860</name>
</gene>
<dbReference type="PROSITE" id="PS51194">
    <property type="entry name" value="HELICASE_CTER"/>
    <property type="match status" value="1"/>
</dbReference>
<dbReference type="Gene3D" id="3.30.2060.10">
    <property type="entry name" value="Penicillin-binding protein 1b domain"/>
    <property type="match status" value="1"/>
</dbReference>
<dbReference type="InterPro" id="IPR003711">
    <property type="entry name" value="CarD-like/TRCF_RID"/>
</dbReference>
<dbReference type="KEGG" id="sfd:USDA257_c36860"/>
<dbReference type="RefSeq" id="WP_014764374.1">
    <property type="nucleotide sequence ID" value="NC_018000.1"/>
</dbReference>
<comment type="similarity">
    <text evidence="9">In the N-terminal section; belongs to the UvrB family.</text>
</comment>
<evidence type="ECO:0000256" key="2">
    <source>
        <dbReference type="ARBA" id="ARBA00022741"/>
    </source>
</evidence>
<dbReference type="InterPro" id="IPR027417">
    <property type="entry name" value="P-loop_NTPase"/>
</dbReference>
<protein>
    <recommendedName>
        <fullName evidence="9">Transcription-repair-coupling factor</fullName>
        <shortName evidence="9">TRCF</shortName>
        <ecNumber evidence="9">3.6.4.-</ecNumber>
    </recommendedName>
</protein>
<dbReference type="GO" id="GO:0005524">
    <property type="term" value="F:ATP binding"/>
    <property type="evidence" value="ECO:0007669"/>
    <property type="project" value="UniProtKB-UniRule"/>
</dbReference>
<organism evidence="12 13">
    <name type="scientific">Sinorhizobium fredii (strain USDA 257)</name>
    <dbReference type="NCBI Taxonomy" id="1185652"/>
    <lineage>
        <taxon>Bacteria</taxon>
        <taxon>Pseudomonadati</taxon>
        <taxon>Pseudomonadota</taxon>
        <taxon>Alphaproteobacteria</taxon>
        <taxon>Hyphomicrobiales</taxon>
        <taxon>Rhizobiaceae</taxon>
        <taxon>Sinorhizobium/Ensifer group</taxon>
        <taxon>Sinorhizobium</taxon>
    </lineage>
</organism>
<evidence type="ECO:0000259" key="10">
    <source>
        <dbReference type="PROSITE" id="PS51192"/>
    </source>
</evidence>
<keyword evidence="8 9" id="KW-0234">DNA repair</keyword>
<dbReference type="InterPro" id="IPR036101">
    <property type="entry name" value="CarD-like/TRCF_RID_sf"/>
</dbReference>
<keyword evidence="5" id="KW-0347">Helicase</keyword>
<dbReference type="Pfam" id="PF00270">
    <property type="entry name" value="DEAD"/>
    <property type="match status" value="1"/>
</dbReference>
<sequence>MSSTMIPGLDAKRILTATREVTIGPVPSGAEALILADLARAGAPVAYVLSDGQRIGDLEQVLGFVAPDIPVLTLPGWDCLPYDRVSPSADTSARRLAALSALIAHRHKPHPAIVLVTVNAALQKISPQDVIESLAFSARPGNQVRMDDLAARLERNGFERVPTVREVGEFAVRGGILDVYVPGSGEPLRLDFFGDTLETIRSFDPASQRTTGQVRSLDLNPMSEVSLTPETISHFRTQYLSLFGAATRDDALYQAVSEGRRYAGMEHWLPLFYDRLETIFDYLEGFRIVTDHLAREAAAERSKLILDYYEARHASASPGKSQISQGTPYKPVPPELLYLGAKSFGAALTERNAVRLSPFSEHEGEARQVLTIEARQGVRWAKTAGEAESENDGTRANVFDQAVKHIAERRAKGAKVVISGWTEGSLDRLLQVLAEHGLANIRPVKALADLRSLKPGEAASAVLSLESGFEAGDLVVIGEQDILGDRMVRRSKRRKRGADFIAEVTGLDEGSYVVHAEHGIGRFVGLRTIEAAGAPHDCLELVYADEAKLFLPVENIELLSRYGSEGTDAILDKLGGVAWQARKAKLKKRLLDMAGGLIRIAAERHTRHAPVLVAHDGVYDEFAARFPYDETEDQLNSIEAVRDDLGGGRPMDRLVCGDVGFGKTEVALRAAFIAAMNGVQVAVVVPTTLLSRQHFKTFSDRFRGLPIRIQQASRLVGSKDLALTKKEVAEGKTDIVVGTHALLGSSINFANLGLLIIDEEQHFGVKHKERLKELKTDVHVLTLSATPIPRTLQLALTGVRELSLITTPPADRMAVRTFISPFDALVIRETLMREHYRGGQSFYVCPRLSDLSEIHDFLKSDVPELKVAVAHGQMPATELEDIMNAFYEGRYDVLLSTTIVESGLDVPTANTLIVHRADMFGLAQLYQLRGRVGRSKVRAFALFTLPVNKTLTGPAERRLKVLQSLDTLGAGFQLASHDLDIRGAGNLLGEEQSGHIKEVGFELYQQMLEEAVAELKGEEEIHDSGWSPQISVGTPVMIPEVYVPDLNLRLGLYRRLGELTDLKEIDGFGAELIDRFGPLPIEVQHLLKIVYIKALCRTANVEKLDAGPKGVVVQFRNKEFPNPAALVGHIAKQGTLAKIRPDQSIFFQRELVTPDKRLAGAAMVMTQLATLAKAA</sequence>
<dbReference type="eggNOG" id="COG1197">
    <property type="taxonomic scope" value="Bacteria"/>
</dbReference>
<dbReference type="InterPro" id="IPR001650">
    <property type="entry name" value="Helicase_C-like"/>
</dbReference>
<dbReference type="EC" id="3.6.4.-" evidence="9"/>
<dbReference type="GO" id="GO:0005737">
    <property type="term" value="C:cytoplasm"/>
    <property type="evidence" value="ECO:0007669"/>
    <property type="project" value="UniProtKB-SubCell"/>
</dbReference>
<name>I3X8N0_SINF2</name>
<dbReference type="SUPFAM" id="SSF143517">
    <property type="entry name" value="TRCF domain-like"/>
    <property type="match status" value="1"/>
</dbReference>
<evidence type="ECO:0000256" key="8">
    <source>
        <dbReference type="ARBA" id="ARBA00023204"/>
    </source>
</evidence>
<dbReference type="InterPro" id="IPR004576">
    <property type="entry name" value="Mfd"/>
</dbReference>
<evidence type="ECO:0000256" key="7">
    <source>
        <dbReference type="ARBA" id="ARBA00023125"/>
    </source>
</evidence>
<evidence type="ECO:0000259" key="11">
    <source>
        <dbReference type="PROSITE" id="PS51194"/>
    </source>
</evidence>
<dbReference type="Pfam" id="PF00271">
    <property type="entry name" value="Helicase_C"/>
    <property type="match status" value="1"/>
</dbReference>
<comment type="similarity">
    <text evidence="9">In the C-terminal section; belongs to the helicase family. RecG subfamily.</text>
</comment>
<dbReference type="GO" id="GO:0016787">
    <property type="term" value="F:hydrolase activity"/>
    <property type="evidence" value="ECO:0007669"/>
    <property type="project" value="UniProtKB-KW"/>
</dbReference>
<evidence type="ECO:0000256" key="4">
    <source>
        <dbReference type="ARBA" id="ARBA00022801"/>
    </source>
</evidence>
<dbReference type="Pfam" id="PF17757">
    <property type="entry name" value="UvrB_inter"/>
    <property type="match status" value="1"/>
</dbReference>
<dbReference type="PANTHER" id="PTHR47964">
    <property type="entry name" value="ATP-DEPENDENT DNA HELICASE HOMOLOG RECG, CHLOROPLASTIC"/>
    <property type="match status" value="1"/>
</dbReference>
<evidence type="ECO:0000256" key="9">
    <source>
        <dbReference type="HAMAP-Rule" id="MF_00969"/>
    </source>
</evidence>
<reference evidence="12 13" key="1">
    <citation type="journal article" date="2012" name="J. Bacteriol.">
        <title>Complete genome sequence of the broad-host-range strain Sinorhizobium fredii USDA257.</title>
        <authorList>
            <person name="Schuldes J."/>
            <person name="Rodriguez Orbegoso M."/>
            <person name="Schmeisser C."/>
            <person name="Krishnan H.B."/>
            <person name="Daniel R."/>
            <person name="Streit W.R."/>
        </authorList>
    </citation>
    <scope>NUCLEOTIDE SEQUENCE [LARGE SCALE GENOMIC DNA]</scope>
    <source>
        <strain evidence="12 13">USDA 257</strain>
    </source>
</reference>
<accession>I3X8N0</accession>
<dbReference type="NCBIfam" id="TIGR00580">
    <property type="entry name" value="mfd"/>
    <property type="match status" value="1"/>
</dbReference>
<comment type="function">
    <text evidence="9">Couples transcription and DNA repair by recognizing RNA polymerase (RNAP) stalled at DNA lesions. Mediates ATP-dependent release of RNAP and its truncated transcript from the DNA, and recruitment of nucleotide excision repair machinery to the damaged site.</text>
</comment>
<keyword evidence="6 9" id="KW-0067">ATP-binding</keyword>
<dbReference type="SUPFAM" id="SSF141259">
    <property type="entry name" value="CarD-like"/>
    <property type="match status" value="1"/>
</dbReference>
<dbReference type="CDD" id="cd17991">
    <property type="entry name" value="DEXHc_TRCF"/>
    <property type="match status" value="1"/>
</dbReference>
<dbReference type="Pfam" id="PF03461">
    <property type="entry name" value="TRCF"/>
    <property type="match status" value="1"/>
</dbReference>
<dbReference type="Pfam" id="PF02559">
    <property type="entry name" value="CarD_TRCF_RID"/>
    <property type="match status" value="1"/>
</dbReference>
<dbReference type="PANTHER" id="PTHR47964:SF1">
    <property type="entry name" value="ATP-DEPENDENT DNA HELICASE HOMOLOG RECG, CHLOROPLASTIC"/>
    <property type="match status" value="1"/>
</dbReference>
<feature type="domain" description="Helicase C-terminal" evidence="11">
    <location>
        <begin position="826"/>
        <end position="980"/>
    </location>
</feature>
<evidence type="ECO:0000256" key="1">
    <source>
        <dbReference type="ARBA" id="ARBA00022490"/>
    </source>
</evidence>
<dbReference type="InterPro" id="IPR014001">
    <property type="entry name" value="Helicase_ATP-bd"/>
</dbReference>
<evidence type="ECO:0000313" key="12">
    <source>
        <dbReference type="EMBL" id="AFL52236.1"/>
    </source>
</evidence>
<evidence type="ECO:0000313" key="13">
    <source>
        <dbReference type="Proteomes" id="UP000006180"/>
    </source>
</evidence>
<dbReference type="InterPro" id="IPR011545">
    <property type="entry name" value="DEAD/DEAH_box_helicase_dom"/>
</dbReference>
<dbReference type="InterPro" id="IPR047112">
    <property type="entry name" value="RecG/Mfd"/>
</dbReference>
<dbReference type="SMART" id="SM00487">
    <property type="entry name" value="DEXDc"/>
    <property type="match status" value="1"/>
</dbReference>
<dbReference type="SMART" id="SM00982">
    <property type="entry name" value="TRCF"/>
    <property type="match status" value="1"/>
</dbReference>
<dbReference type="STRING" id="1185652.USDA257_c36860"/>
<dbReference type="GO" id="GO:0003678">
    <property type="term" value="F:DNA helicase activity"/>
    <property type="evidence" value="ECO:0007669"/>
    <property type="project" value="TreeGrafter"/>
</dbReference>
<dbReference type="Gene3D" id="3.40.50.300">
    <property type="entry name" value="P-loop containing nucleotide triphosphate hydrolases"/>
    <property type="match status" value="2"/>
</dbReference>
<dbReference type="AlphaFoldDB" id="I3X8N0"/>
<evidence type="ECO:0000256" key="3">
    <source>
        <dbReference type="ARBA" id="ARBA00022763"/>
    </source>
</evidence>
<dbReference type="SMART" id="SM00490">
    <property type="entry name" value="HELICc"/>
    <property type="match status" value="1"/>
</dbReference>
<keyword evidence="7 9" id="KW-0238">DNA-binding</keyword>
<dbReference type="SUPFAM" id="SSF52540">
    <property type="entry name" value="P-loop containing nucleoside triphosphate hydrolases"/>
    <property type="match status" value="3"/>
</dbReference>
<comment type="subcellular location">
    <subcellularLocation>
        <location evidence="9">Cytoplasm</location>
    </subcellularLocation>
</comment>
<dbReference type="GO" id="GO:0003684">
    <property type="term" value="F:damaged DNA binding"/>
    <property type="evidence" value="ECO:0007669"/>
    <property type="project" value="InterPro"/>
</dbReference>
<evidence type="ECO:0000256" key="6">
    <source>
        <dbReference type="ARBA" id="ARBA00022840"/>
    </source>
</evidence>
<dbReference type="EMBL" id="CP003563">
    <property type="protein sequence ID" value="AFL52236.1"/>
    <property type="molecule type" value="Genomic_DNA"/>
</dbReference>
<dbReference type="InterPro" id="IPR037235">
    <property type="entry name" value="TRCF-like_C_D7"/>
</dbReference>
<dbReference type="InterPro" id="IPR005118">
    <property type="entry name" value="TRCF_C"/>
</dbReference>
<dbReference type="HAMAP" id="MF_00969">
    <property type="entry name" value="TRCF"/>
    <property type="match status" value="1"/>
</dbReference>
<dbReference type="GO" id="GO:0000716">
    <property type="term" value="P:transcription-coupled nucleotide-excision repair, DNA damage recognition"/>
    <property type="evidence" value="ECO:0007669"/>
    <property type="project" value="UniProtKB-UniRule"/>
</dbReference>
<dbReference type="Gene3D" id="3.40.50.11180">
    <property type="match status" value="1"/>
</dbReference>
<evidence type="ECO:0000256" key="5">
    <source>
        <dbReference type="ARBA" id="ARBA00022806"/>
    </source>
</evidence>
<feature type="domain" description="Helicase ATP-binding" evidence="10">
    <location>
        <begin position="644"/>
        <end position="805"/>
    </location>
</feature>
<dbReference type="PATRIC" id="fig|1185652.3.peg.3826"/>
<dbReference type="GO" id="GO:0006355">
    <property type="term" value="P:regulation of DNA-templated transcription"/>
    <property type="evidence" value="ECO:0007669"/>
    <property type="project" value="UniProtKB-UniRule"/>
</dbReference>
<keyword evidence="3 9" id="KW-0227">DNA damage</keyword>
<dbReference type="Proteomes" id="UP000006180">
    <property type="component" value="Chromosome"/>
</dbReference>
<dbReference type="SMART" id="SM01058">
    <property type="entry name" value="CarD_TRCF"/>
    <property type="match status" value="1"/>
</dbReference>
<proteinExistence type="inferred from homology"/>
<dbReference type="Gene3D" id="2.40.10.170">
    <property type="match status" value="1"/>
</dbReference>
<keyword evidence="1 9" id="KW-0963">Cytoplasm</keyword>
<dbReference type="InterPro" id="IPR041471">
    <property type="entry name" value="UvrB_inter"/>
</dbReference>
<dbReference type="PROSITE" id="PS51192">
    <property type="entry name" value="HELICASE_ATP_BIND_1"/>
    <property type="match status" value="1"/>
</dbReference>
<dbReference type="Gene3D" id="3.90.1150.50">
    <property type="entry name" value="Transcription-repair-coupling factor, D7 domain"/>
    <property type="match status" value="1"/>
</dbReference>